<evidence type="ECO:0000256" key="1">
    <source>
        <dbReference type="SAM" id="MobiDB-lite"/>
    </source>
</evidence>
<dbReference type="AlphaFoldDB" id="A0A6A3LVM0"/>
<evidence type="ECO:0000313" key="3">
    <source>
        <dbReference type="Proteomes" id="UP000460718"/>
    </source>
</evidence>
<comment type="caution">
    <text evidence="2">The sequence shown here is derived from an EMBL/GenBank/DDBJ whole genome shotgun (WGS) entry which is preliminary data.</text>
</comment>
<dbReference type="Proteomes" id="UP000460718">
    <property type="component" value="Unassembled WGS sequence"/>
</dbReference>
<organism evidence="2 3">
    <name type="scientific">Phytophthora fragariae</name>
    <dbReference type="NCBI Taxonomy" id="53985"/>
    <lineage>
        <taxon>Eukaryota</taxon>
        <taxon>Sar</taxon>
        <taxon>Stramenopiles</taxon>
        <taxon>Oomycota</taxon>
        <taxon>Peronosporomycetes</taxon>
        <taxon>Peronosporales</taxon>
        <taxon>Peronosporaceae</taxon>
        <taxon>Phytophthora</taxon>
    </lineage>
</organism>
<proteinExistence type="predicted"/>
<reference evidence="2 3" key="1">
    <citation type="submission" date="2018-09" db="EMBL/GenBank/DDBJ databases">
        <title>Genomic investigation of the strawberry pathogen Phytophthora fragariae indicates pathogenicity is determined by transcriptional variation in three key races.</title>
        <authorList>
            <person name="Adams T.M."/>
            <person name="Armitage A.D."/>
            <person name="Sobczyk M.K."/>
            <person name="Bates H.J."/>
            <person name="Dunwell J.M."/>
            <person name="Nellist C.F."/>
            <person name="Harrison R.J."/>
        </authorList>
    </citation>
    <scope>NUCLEOTIDE SEQUENCE [LARGE SCALE GENOMIC DNA]</scope>
    <source>
        <strain evidence="2 3">SCRP245</strain>
    </source>
</reference>
<protein>
    <submittedName>
        <fullName evidence="2">Uncharacterized protein</fullName>
    </submittedName>
</protein>
<gene>
    <name evidence="2" type="ORF">PF011_g3830</name>
</gene>
<sequence length="182" mass="20405">MTSDSQQATKAPEAPKLWAEALGAPKSQSNPAWGGAAPWAAAAGANGAAKPLETQPRRCPLRRPSRRRSKVWTCQPAKEMEKKKEREKLMFLFRRGQAVLKHESARVRWRHRAWSCHDGRGLLRHQDGAEDAARDDLTNAPISTVVAGLPFVRSTVIKQELPLAVMLMALDHFHEEPNDYRK</sequence>
<feature type="compositionally biased region" description="Low complexity" evidence="1">
    <location>
        <begin position="30"/>
        <end position="49"/>
    </location>
</feature>
<name>A0A6A3LVM0_9STRA</name>
<feature type="region of interest" description="Disordered" evidence="1">
    <location>
        <begin position="1"/>
        <end position="70"/>
    </location>
</feature>
<evidence type="ECO:0000313" key="2">
    <source>
        <dbReference type="EMBL" id="KAE9023741.1"/>
    </source>
</evidence>
<accession>A0A6A3LVM0</accession>
<feature type="compositionally biased region" description="Basic residues" evidence="1">
    <location>
        <begin position="59"/>
        <end position="70"/>
    </location>
</feature>
<dbReference type="EMBL" id="QXFW01000132">
    <property type="protein sequence ID" value="KAE9023741.1"/>
    <property type="molecule type" value="Genomic_DNA"/>
</dbReference>